<dbReference type="Proteomes" id="UP001497744">
    <property type="component" value="Unassembled WGS sequence"/>
</dbReference>
<name>A0AAV4LU60_BABCB</name>
<keyword evidence="3" id="KW-1185">Reference proteome</keyword>
<gene>
    <name evidence="2" type="ORF">BcabD6B2_31380</name>
</gene>
<feature type="compositionally biased region" description="Gly residues" evidence="1">
    <location>
        <begin position="698"/>
        <end position="711"/>
    </location>
</feature>
<dbReference type="EMBL" id="BPLF01000002">
    <property type="protein sequence ID" value="GIX63703.1"/>
    <property type="molecule type" value="Genomic_DNA"/>
</dbReference>
<feature type="region of interest" description="Disordered" evidence="1">
    <location>
        <begin position="683"/>
        <end position="714"/>
    </location>
</feature>
<proteinExistence type="predicted"/>
<reference evidence="2 3" key="1">
    <citation type="submission" date="2021-06" db="EMBL/GenBank/DDBJ databases">
        <title>Genome sequence of Babesia caballi.</title>
        <authorList>
            <person name="Yamagishi J."/>
            <person name="Kidaka T."/>
            <person name="Ochi A."/>
        </authorList>
    </citation>
    <scope>NUCLEOTIDE SEQUENCE [LARGE SCALE GENOMIC DNA]</scope>
    <source>
        <strain evidence="2">USDA-D6B2</strain>
    </source>
</reference>
<evidence type="ECO:0000313" key="3">
    <source>
        <dbReference type="Proteomes" id="UP001497744"/>
    </source>
</evidence>
<evidence type="ECO:0000313" key="2">
    <source>
        <dbReference type="EMBL" id="GIX63703.1"/>
    </source>
</evidence>
<dbReference type="AlphaFoldDB" id="A0AAV4LU60"/>
<organism evidence="2 3">
    <name type="scientific">Babesia caballi</name>
    <dbReference type="NCBI Taxonomy" id="5871"/>
    <lineage>
        <taxon>Eukaryota</taxon>
        <taxon>Sar</taxon>
        <taxon>Alveolata</taxon>
        <taxon>Apicomplexa</taxon>
        <taxon>Aconoidasida</taxon>
        <taxon>Piroplasmida</taxon>
        <taxon>Babesiidae</taxon>
        <taxon>Babesia</taxon>
    </lineage>
</organism>
<dbReference type="GeneID" id="94195184"/>
<evidence type="ECO:0000256" key="1">
    <source>
        <dbReference type="SAM" id="MobiDB-lite"/>
    </source>
</evidence>
<sequence>MTATTATAAKAVMAVSGTIQKVRTAIAQGGPGVNALCAAVNKCAANKTHRYVLSSVDSVFDGVVLEAAPEGPDAGEPKDVVRTLCKLPRAVYMPRTADVTRPGPDLGALLDKELRKVEETDAPLQEYAAYVQELGETAEFVAEHSIEGFYGPLRPSALRLLNKYKQTLMQQERLGSLRKLTYATQLIHVMKMHSIDSEELADFINAILAKSPNLIKQCSIPTLDVIFKTKLTPEIKEKLDHCLRMTTTTPMGLKEWSELFWMVARNSDNRNTIDCCLQSYKIVARHMNRQDKAAEGNKKAKSVTCSTLMNVVHGVNILQNRLRPSDPVFKSALQVLEAVWPLLEARISKFQSAELIDIAECYFEHHRAVNPQMRHGSRNCLDLLVREFVRRSRELTLRDWVALFEALDRANDAMVVNVLMPKPGNYYVKVAAVQRAWVEDLAQSLRSMPLEELADNVYSLSLPQCSNLCKHLVAAGCYEDPIAATLERRCLTLITDLKYHTTRHVMDFYFVQLQMLLPQQNGLRVVLEGNKPLRDMLGRMSSTNLLRLLSLARCCAPADCRVLLQRLAERVETQTLVLTPQQCASVLKHAARYKDSNLTNAVLAATVPQLLTAAEPHKGFYRMLDLSKFALALPRSDFGDTSPAGLLNELIVQHAPLHVSHLALQLVAQPCLQHIACQAPRSTRPERDQVWNLPEAPDGGGPLARNGGGPHGAHVEAAERHDVFPS</sequence>
<protein>
    <submittedName>
        <fullName evidence="2">Pyridoxal phosphate enzyme, YggS family</fullName>
    </submittedName>
</protein>
<accession>A0AAV4LU60</accession>
<dbReference type="RefSeq" id="XP_067715772.1">
    <property type="nucleotide sequence ID" value="XM_067859671.1"/>
</dbReference>
<comment type="caution">
    <text evidence="2">The sequence shown here is derived from an EMBL/GenBank/DDBJ whole genome shotgun (WGS) entry which is preliminary data.</text>
</comment>